<proteinExistence type="predicted"/>
<dbReference type="HOGENOM" id="CLU_1608043_0_0_3"/>
<protein>
    <recommendedName>
        <fullName evidence="3">DUF4351 domain-containing protein</fullName>
    </recommendedName>
</protein>
<accession>B4W300</accession>
<sequence>MLSNADRELIMNLSPAYFKWREEVVLEGRREGQRQMVENLLLEKFGEINEELARIIEPLMQLNTRERSQAILQLSREELLTRFRSVIRQQETLQEGRLEERRQIVENFLRVRFDELDEALEAIIAPMLQLPPDVLSRLLFNFSKGELLLWFGETSGQDLRLGEGK</sequence>
<dbReference type="AlphaFoldDB" id="B4W300"/>
<keyword evidence="2" id="KW-1185">Reference proteome</keyword>
<organism evidence="1 2">
    <name type="scientific">Coleofasciculus chthonoplastes PCC 7420</name>
    <dbReference type="NCBI Taxonomy" id="118168"/>
    <lineage>
        <taxon>Bacteria</taxon>
        <taxon>Bacillati</taxon>
        <taxon>Cyanobacteriota</taxon>
        <taxon>Cyanophyceae</taxon>
        <taxon>Coleofasciculales</taxon>
        <taxon>Coleofasciculaceae</taxon>
        <taxon>Coleofasciculus</taxon>
    </lineage>
</organism>
<dbReference type="EMBL" id="DS989872">
    <property type="protein sequence ID" value="EDX71444.1"/>
    <property type="molecule type" value="Genomic_DNA"/>
</dbReference>
<dbReference type="Proteomes" id="UP000003835">
    <property type="component" value="Unassembled WGS sequence"/>
</dbReference>
<dbReference type="eggNOG" id="COG5464">
    <property type="taxonomic scope" value="Bacteria"/>
</dbReference>
<reference evidence="1 2" key="1">
    <citation type="submission" date="2008-07" db="EMBL/GenBank/DDBJ databases">
        <authorList>
            <person name="Tandeau de Marsac N."/>
            <person name="Ferriera S."/>
            <person name="Johnson J."/>
            <person name="Kravitz S."/>
            <person name="Beeson K."/>
            <person name="Sutton G."/>
            <person name="Rogers Y.-H."/>
            <person name="Friedman R."/>
            <person name="Frazier M."/>
            <person name="Venter J.C."/>
        </authorList>
    </citation>
    <scope>NUCLEOTIDE SEQUENCE [LARGE SCALE GENOMIC DNA]</scope>
    <source>
        <strain evidence="1 2">PCC 7420</strain>
    </source>
</reference>
<evidence type="ECO:0000313" key="2">
    <source>
        <dbReference type="Proteomes" id="UP000003835"/>
    </source>
</evidence>
<gene>
    <name evidence="1" type="ORF">MC7420_10</name>
</gene>
<evidence type="ECO:0000313" key="1">
    <source>
        <dbReference type="EMBL" id="EDX71444.1"/>
    </source>
</evidence>
<dbReference type="STRING" id="118168.MC7420_10"/>
<name>B4W300_9CYAN</name>
<evidence type="ECO:0008006" key="3">
    <source>
        <dbReference type="Google" id="ProtNLM"/>
    </source>
</evidence>